<reference evidence="3 4" key="1">
    <citation type="journal article" date="2014" name="PLoS Genet.">
        <title>Phylogenetically driven sequencing of extremely halophilic archaea reveals strategies for static and dynamic osmo-response.</title>
        <authorList>
            <person name="Becker E.A."/>
            <person name="Seitzer P.M."/>
            <person name="Tritt A."/>
            <person name="Larsen D."/>
            <person name="Krusor M."/>
            <person name="Yao A.I."/>
            <person name="Wu D."/>
            <person name="Madern D."/>
            <person name="Eisen J.A."/>
            <person name="Darling A.E."/>
            <person name="Facciotti M.T."/>
        </authorList>
    </citation>
    <scope>NUCLEOTIDE SEQUENCE [LARGE SCALE GENOMIC DNA]</scope>
    <source>
        <strain evidence="3 4">DSM 11551</strain>
    </source>
</reference>
<comment type="caution">
    <text evidence="3">The sequence shown here is derived from an EMBL/GenBank/DDBJ whole genome shotgun (WGS) entry which is preliminary data.</text>
</comment>
<dbReference type="InterPro" id="IPR003736">
    <property type="entry name" value="PAAI_dom"/>
</dbReference>
<dbReference type="InterPro" id="IPR006683">
    <property type="entry name" value="Thioestr_dom"/>
</dbReference>
<evidence type="ECO:0000256" key="1">
    <source>
        <dbReference type="ARBA" id="ARBA00022801"/>
    </source>
</evidence>
<gene>
    <name evidence="3" type="ORF">C499_10564</name>
</gene>
<dbReference type="NCBIfam" id="TIGR00369">
    <property type="entry name" value="unchar_dom_1"/>
    <property type="match status" value="1"/>
</dbReference>
<dbReference type="Pfam" id="PF03061">
    <property type="entry name" value="4HBT"/>
    <property type="match status" value="1"/>
</dbReference>
<dbReference type="PATRIC" id="fig|469382.19.peg.2074"/>
<evidence type="ECO:0000259" key="2">
    <source>
        <dbReference type="Pfam" id="PF03061"/>
    </source>
</evidence>
<feature type="domain" description="Thioesterase" evidence="2">
    <location>
        <begin position="92"/>
        <end position="164"/>
    </location>
</feature>
<dbReference type="SUPFAM" id="SSF54637">
    <property type="entry name" value="Thioesterase/thiol ester dehydrase-isomerase"/>
    <property type="match status" value="1"/>
</dbReference>
<dbReference type="PANTHER" id="PTHR43240">
    <property type="entry name" value="1,4-DIHYDROXY-2-NAPHTHOYL-COA THIOESTERASE 1"/>
    <property type="match status" value="1"/>
</dbReference>
<keyword evidence="1" id="KW-0378">Hydrolase</keyword>
<dbReference type="AlphaFoldDB" id="L9URJ5"/>
<evidence type="ECO:0000313" key="4">
    <source>
        <dbReference type="Proteomes" id="UP000011585"/>
    </source>
</evidence>
<dbReference type="CDD" id="cd03443">
    <property type="entry name" value="PaaI_thioesterase"/>
    <property type="match status" value="1"/>
</dbReference>
<dbReference type="EMBL" id="AOHT01000033">
    <property type="protein sequence ID" value="ELY27500.1"/>
    <property type="molecule type" value="Genomic_DNA"/>
</dbReference>
<organism evidence="3 4">
    <name type="scientific">Halogeometricum borinquense (strain ATCC 700274 / DSM 11551 / JCM 10706 / KCTC 4070 / PR3)</name>
    <dbReference type="NCBI Taxonomy" id="469382"/>
    <lineage>
        <taxon>Archaea</taxon>
        <taxon>Methanobacteriati</taxon>
        <taxon>Methanobacteriota</taxon>
        <taxon>Stenosarchaea group</taxon>
        <taxon>Halobacteria</taxon>
        <taxon>Halobacteriales</taxon>
        <taxon>Haloferacaceae</taxon>
        <taxon>Halogeometricum</taxon>
    </lineage>
</organism>
<dbReference type="Gene3D" id="3.10.129.10">
    <property type="entry name" value="Hotdog Thioesterase"/>
    <property type="match status" value="1"/>
</dbReference>
<dbReference type="InterPro" id="IPR029069">
    <property type="entry name" value="HotDog_dom_sf"/>
</dbReference>
<dbReference type="Proteomes" id="UP000011585">
    <property type="component" value="Unassembled WGS sequence"/>
</dbReference>
<accession>L9URJ5</accession>
<protein>
    <recommendedName>
        <fullName evidence="2">Thioesterase domain-containing protein</fullName>
    </recommendedName>
</protein>
<proteinExistence type="predicted"/>
<name>L9URJ5_HALBP</name>
<dbReference type="PANTHER" id="PTHR43240:SF20">
    <property type="entry name" value="MEDIUM_LONG-CHAIN ACYL-COA THIOESTERASE YIGI"/>
    <property type="match status" value="1"/>
</dbReference>
<sequence>MVFRSTGISNAADNFKRITGGYIRFAVAYGNMSEDAPEGFPDDAASFVQQYIEQEHGYLSWLGTQVNEFEDGRVVMTIPYDEKLTNTTNPPTVHGGIAATLIDTAGGIAQRTMLSDPMNGGVATVNLNVNYLRRAAGDLRATAEVVRAGGSIGVSTVTVVSRPPERVRENDEAFERWQGTTDEEAVATGQGAYRLFRD</sequence>
<dbReference type="GO" id="GO:0016787">
    <property type="term" value="F:hydrolase activity"/>
    <property type="evidence" value="ECO:0007669"/>
    <property type="project" value="UniProtKB-KW"/>
</dbReference>
<evidence type="ECO:0000313" key="3">
    <source>
        <dbReference type="EMBL" id="ELY27500.1"/>
    </source>
</evidence>